<dbReference type="Proteomes" id="UP000568888">
    <property type="component" value="Unassembled WGS sequence"/>
</dbReference>
<accession>A0A6V8N1Q3</accession>
<dbReference type="RefSeq" id="WP_183351216.1">
    <property type="nucleotide sequence ID" value="NZ_BLXY01000022.1"/>
</dbReference>
<protein>
    <submittedName>
        <fullName evidence="1">Uncharacterized protein</fullName>
    </submittedName>
</protein>
<name>A0A6V8N1Q3_9BACT</name>
<gene>
    <name evidence="1" type="ORF">GMPD_42500</name>
</gene>
<organism evidence="1 2">
    <name type="scientific">Geomonas paludis</name>
    <dbReference type="NCBI Taxonomy" id="2740185"/>
    <lineage>
        <taxon>Bacteria</taxon>
        <taxon>Pseudomonadati</taxon>
        <taxon>Thermodesulfobacteriota</taxon>
        <taxon>Desulfuromonadia</taxon>
        <taxon>Geobacterales</taxon>
        <taxon>Geobacteraceae</taxon>
        <taxon>Geomonas</taxon>
    </lineage>
</organism>
<dbReference type="EMBL" id="BLXY01000022">
    <property type="protein sequence ID" value="GFO66331.1"/>
    <property type="molecule type" value="Genomic_DNA"/>
</dbReference>
<dbReference type="AlphaFoldDB" id="A0A6V8N1Q3"/>
<reference evidence="2" key="1">
    <citation type="submission" date="2020-06" db="EMBL/GenBank/DDBJ databases">
        <title>Draft genomic sequecing of Geomonas sp. Red736.</title>
        <authorList>
            <person name="Itoh H."/>
            <person name="Xu Z.X."/>
            <person name="Ushijima N."/>
            <person name="Masuda Y."/>
            <person name="Shiratori Y."/>
            <person name="Senoo K."/>
        </authorList>
    </citation>
    <scope>NUCLEOTIDE SEQUENCE [LARGE SCALE GENOMIC DNA]</scope>
    <source>
        <strain evidence="2">Red736</strain>
    </source>
</reference>
<evidence type="ECO:0000313" key="2">
    <source>
        <dbReference type="Proteomes" id="UP000568888"/>
    </source>
</evidence>
<evidence type="ECO:0000313" key="1">
    <source>
        <dbReference type="EMBL" id="GFO66331.1"/>
    </source>
</evidence>
<sequence length="274" mass="31006">MEAELDDLGKSLLESVLLASSGEDDNVLEKWEHLLRKLVLLQQKIRKKKNKSRADTLTLLLEVTNLLNSLSEVLTEQKDICSKLAKSPPELLKELPEYLLPHLSEYIDSYTSKNNSSSIFTASQDIICKITNHIFNVLKLLGHIYNDVKPTMDDSTKSLFAANHREALESLLYVSNATVSTLIVFHFSHGYKTPRIMSSFTEVVHCEVKKQATAKARTTKEVESKALHERILNTYYEIKANRPEISKNAASLLIGPIAKINLTPQVIRRHLNKI</sequence>
<proteinExistence type="predicted"/>
<comment type="caution">
    <text evidence="1">The sequence shown here is derived from an EMBL/GenBank/DDBJ whole genome shotgun (WGS) entry which is preliminary data.</text>
</comment>